<organism evidence="1">
    <name type="scientific">Anguilla anguilla</name>
    <name type="common">European freshwater eel</name>
    <name type="synonym">Muraena anguilla</name>
    <dbReference type="NCBI Taxonomy" id="7936"/>
    <lineage>
        <taxon>Eukaryota</taxon>
        <taxon>Metazoa</taxon>
        <taxon>Chordata</taxon>
        <taxon>Craniata</taxon>
        <taxon>Vertebrata</taxon>
        <taxon>Euteleostomi</taxon>
        <taxon>Actinopterygii</taxon>
        <taxon>Neopterygii</taxon>
        <taxon>Teleostei</taxon>
        <taxon>Anguilliformes</taxon>
        <taxon>Anguillidae</taxon>
        <taxon>Anguilla</taxon>
    </lineage>
</organism>
<evidence type="ECO:0000313" key="1">
    <source>
        <dbReference type="EMBL" id="JAH67697.1"/>
    </source>
</evidence>
<proteinExistence type="predicted"/>
<reference evidence="1" key="1">
    <citation type="submission" date="2014-11" db="EMBL/GenBank/DDBJ databases">
        <authorList>
            <person name="Amaro Gonzalez C."/>
        </authorList>
    </citation>
    <scope>NUCLEOTIDE SEQUENCE</scope>
</reference>
<accession>A0A0E9UPG2</accession>
<name>A0A0E9UPG2_ANGAN</name>
<sequence length="29" mass="3580">MRNLFEIRRLEYDRCLFSRLVITTGFKTT</sequence>
<dbReference type="AlphaFoldDB" id="A0A0E9UPG2"/>
<reference evidence="1" key="2">
    <citation type="journal article" date="2015" name="Fish Shellfish Immunol.">
        <title>Early steps in the European eel (Anguilla anguilla)-Vibrio vulnificus interaction in the gills: Role of the RtxA13 toxin.</title>
        <authorList>
            <person name="Callol A."/>
            <person name="Pajuelo D."/>
            <person name="Ebbesson L."/>
            <person name="Teles M."/>
            <person name="MacKenzie S."/>
            <person name="Amaro C."/>
        </authorList>
    </citation>
    <scope>NUCLEOTIDE SEQUENCE</scope>
</reference>
<dbReference type="EMBL" id="GBXM01040880">
    <property type="protein sequence ID" value="JAH67697.1"/>
    <property type="molecule type" value="Transcribed_RNA"/>
</dbReference>
<protein>
    <submittedName>
        <fullName evidence="1">Uncharacterized protein</fullName>
    </submittedName>
</protein>